<dbReference type="eggNOG" id="KOG1271">
    <property type="taxonomic scope" value="Eukaryota"/>
</dbReference>
<dbReference type="PANTHER" id="PTHR12843:SF5">
    <property type="entry name" value="EEF1A LYSINE METHYLTRANSFERASE 2"/>
    <property type="match status" value="1"/>
</dbReference>
<dbReference type="FunFam" id="3.40.50.150:FF:000184">
    <property type="entry name" value="Protein-lysine N-methyltransferase Os01g0121100"/>
    <property type="match status" value="1"/>
</dbReference>
<evidence type="ECO:0000256" key="4">
    <source>
        <dbReference type="ARBA" id="ARBA00022691"/>
    </source>
</evidence>
<dbReference type="EC" id="2.1.1.-" evidence="5"/>
<feature type="compositionally biased region" description="Low complexity" evidence="7">
    <location>
        <begin position="159"/>
        <end position="176"/>
    </location>
</feature>
<feature type="coiled-coil region" evidence="6">
    <location>
        <begin position="550"/>
        <end position="577"/>
    </location>
</feature>
<feature type="compositionally biased region" description="Gly residues" evidence="7">
    <location>
        <begin position="14"/>
        <end position="33"/>
    </location>
</feature>
<comment type="subcellular location">
    <subcellularLocation>
        <location evidence="5">Cytoplasm</location>
    </subcellularLocation>
</comment>
<keyword evidence="10" id="KW-1185">Reference proteome</keyword>
<dbReference type="PANTHER" id="PTHR12843">
    <property type="entry name" value="PROTEIN-LYSINE N-METHYLTRANSFERASE METTL10"/>
    <property type="match status" value="1"/>
</dbReference>
<dbReference type="Gene3D" id="3.40.50.150">
    <property type="entry name" value="Vaccinia Virus protein VP39"/>
    <property type="match status" value="1"/>
</dbReference>
<evidence type="ECO:0000256" key="1">
    <source>
        <dbReference type="ARBA" id="ARBA00022490"/>
    </source>
</evidence>
<evidence type="ECO:0000259" key="8">
    <source>
        <dbReference type="Pfam" id="PF13847"/>
    </source>
</evidence>
<sequence length="962" mass="105492">MATTRIGAPRGRRQGTGGGGGRGGGGSGRGGGSQKPSKGPAGGGGSRAGAKDDGKHPATRGGYLKHSKAVGNPTATDGGSPPLSKADGKRTTADGGSPAFSKADGKRPAAAGGSHTVSKTQDKDLAPASGTKRLAVARGANLTGQDNDAASPTRRGMLNSGQTSSSNSNHQHTTPSQGTPTSQGTVSVSQIRDVPLQYPPLSNRAPNPSFRLSPELYLNLQPGSREIEMEDEEEEDDEEGGDDEVEDMEVQYEHVVHQEPEGQDYQQLLDDVLAIPGRQNLPLLSHVPTVGKSIWFTRDKGKLTRVIDGIFRHKFDGPFYSWTVTPIDKQEKYFRTFASKYNWDLGITELVRSHFNKIATKRMRGIVSQANKKGVRPTWIGEKLWDYMCLHWDTAEAQTKSITASNSRMSHHNGLGAHRHRGGQSSYLTIQQDMEEELGPPVLWGEVFRRTHTNDDGSFIDQKAKEVTESYENTLQEVLEQEADAPEHSDASENSTHRNLTIAQKNEIFLKCTRFDPKGNPYGMGQLSQELEVRNGKRKTCYAESSTTSLLEIQDDLKEAREKLAAQDEDNKRRDAENLCLSTELKDSQSRIAQLEKMGFFASDCVKKATVLSLMAGIRLVPEEPESTPQRAAAAAESLASDDDRSIAADSWSIKSEYGSTLDDDQRHADAAEALSSVNFRVSSDYSSDKEEPDADGGQSMLGLQSYWDAAYSDELTNFREHGHSGEVWFGDDVMEIVTSWTKDLCIEISQRNMPVSENDVNTEMNDQADKYLSSWNVLDLGTGNGLLLHQLAKEGFSDLTGTDYSEGAVELAQHLSERDGFPNICFMVDDILDTKLERQFKLVMDKGTLDAIGLHPDGPVKRVMYWDSVSKLVAPGGILVITSCNHTKDELLEEVENFNIRKSNLSRDGDYARNVPSSDSEAANRIDHPPFEYLSHVRTYPTFMFGGSVGSRVATVAFLRK</sequence>
<dbReference type="OrthoDB" id="540004at2759"/>
<keyword evidence="2 5" id="KW-0489">Methyltransferase</keyword>
<dbReference type="Gramene" id="KFK41068">
    <property type="protein sequence ID" value="KFK41068"/>
    <property type="gene ID" value="AALP_AA2G081600"/>
</dbReference>
<keyword evidence="1 5" id="KW-0963">Cytoplasm</keyword>
<feature type="domain" description="Methyltransferase" evidence="8">
    <location>
        <begin position="776"/>
        <end position="898"/>
    </location>
</feature>
<dbReference type="InterPro" id="IPR004252">
    <property type="entry name" value="Probable_transposase_24"/>
</dbReference>
<gene>
    <name evidence="9" type="ordered locus">AALP_Aa2g081600</name>
</gene>
<dbReference type="InterPro" id="IPR025714">
    <property type="entry name" value="Methyltranfer_dom"/>
</dbReference>
<accession>A0A087HG16</accession>
<organism evidence="9 10">
    <name type="scientific">Arabis alpina</name>
    <name type="common">Alpine rock-cress</name>
    <dbReference type="NCBI Taxonomy" id="50452"/>
    <lineage>
        <taxon>Eukaryota</taxon>
        <taxon>Viridiplantae</taxon>
        <taxon>Streptophyta</taxon>
        <taxon>Embryophyta</taxon>
        <taxon>Tracheophyta</taxon>
        <taxon>Spermatophyta</taxon>
        <taxon>Magnoliopsida</taxon>
        <taxon>eudicotyledons</taxon>
        <taxon>Gunneridae</taxon>
        <taxon>Pentapetalae</taxon>
        <taxon>rosids</taxon>
        <taxon>malvids</taxon>
        <taxon>Brassicales</taxon>
        <taxon>Brassicaceae</taxon>
        <taxon>Arabideae</taxon>
        <taxon>Arabis</taxon>
    </lineage>
</organism>
<evidence type="ECO:0000256" key="5">
    <source>
        <dbReference type="HAMAP-Rule" id="MF_03188"/>
    </source>
</evidence>
<dbReference type="Pfam" id="PF03004">
    <property type="entry name" value="Transposase_24"/>
    <property type="match status" value="1"/>
</dbReference>
<dbReference type="CDD" id="cd02440">
    <property type="entry name" value="AdoMet_MTases"/>
    <property type="match status" value="1"/>
</dbReference>
<dbReference type="Proteomes" id="UP000029120">
    <property type="component" value="Chromosome 2"/>
</dbReference>
<evidence type="ECO:0000256" key="7">
    <source>
        <dbReference type="SAM" id="MobiDB-lite"/>
    </source>
</evidence>
<comment type="function">
    <text evidence="5">S-adenosyl-L-methionine-dependent protein-lysine N-methyltransferase that methylates elongation factor 1-alpha.</text>
</comment>
<evidence type="ECO:0000256" key="3">
    <source>
        <dbReference type="ARBA" id="ARBA00022679"/>
    </source>
</evidence>
<dbReference type="SUPFAM" id="SSF53335">
    <property type="entry name" value="S-adenosyl-L-methionine-dependent methyltransferases"/>
    <property type="match status" value="1"/>
</dbReference>
<reference evidence="10" key="1">
    <citation type="journal article" date="2015" name="Nat. Plants">
        <title>Genome expansion of Arabis alpina linked with retrotransposition and reduced symmetric DNA methylation.</title>
        <authorList>
            <person name="Willing E.M."/>
            <person name="Rawat V."/>
            <person name="Mandakova T."/>
            <person name="Maumus F."/>
            <person name="James G.V."/>
            <person name="Nordstroem K.J."/>
            <person name="Becker C."/>
            <person name="Warthmann N."/>
            <person name="Chica C."/>
            <person name="Szarzynska B."/>
            <person name="Zytnicki M."/>
            <person name="Albani M.C."/>
            <person name="Kiefer C."/>
            <person name="Bergonzi S."/>
            <person name="Castaings L."/>
            <person name="Mateos J.L."/>
            <person name="Berns M.C."/>
            <person name="Bujdoso N."/>
            <person name="Piofczyk T."/>
            <person name="de Lorenzo L."/>
            <person name="Barrero-Sicilia C."/>
            <person name="Mateos I."/>
            <person name="Piednoel M."/>
            <person name="Hagmann J."/>
            <person name="Chen-Min-Tao R."/>
            <person name="Iglesias-Fernandez R."/>
            <person name="Schuster S.C."/>
            <person name="Alonso-Blanco C."/>
            <person name="Roudier F."/>
            <person name="Carbonero P."/>
            <person name="Paz-Ares J."/>
            <person name="Davis S.J."/>
            <person name="Pecinka A."/>
            <person name="Quesneville H."/>
            <person name="Colot V."/>
            <person name="Lysak M.A."/>
            <person name="Weigel D."/>
            <person name="Coupland G."/>
            <person name="Schneeberger K."/>
        </authorList>
    </citation>
    <scope>NUCLEOTIDE SEQUENCE [LARGE SCALE GENOMIC DNA]</scope>
    <source>
        <strain evidence="10">cv. Pajares</strain>
    </source>
</reference>
<comment type="similarity">
    <text evidence="5">Belongs to the class I-like SAM-binding methyltransferase superfamily. EFM4 family.</text>
</comment>
<feature type="compositionally biased region" description="Polar residues" evidence="7">
    <location>
        <begin position="177"/>
        <end position="188"/>
    </location>
</feature>
<dbReference type="GO" id="GO:0005737">
    <property type="term" value="C:cytoplasm"/>
    <property type="evidence" value="ECO:0007669"/>
    <property type="project" value="UniProtKB-SubCell"/>
</dbReference>
<name>A0A087HG16_ARAAL</name>
<proteinExistence type="inferred from homology"/>
<evidence type="ECO:0000256" key="2">
    <source>
        <dbReference type="ARBA" id="ARBA00022603"/>
    </source>
</evidence>
<evidence type="ECO:0000256" key="6">
    <source>
        <dbReference type="SAM" id="Coils"/>
    </source>
</evidence>
<dbReference type="GO" id="GO:0016279">
    <property type="term" value="F:protein-lysine N-methyltransferase activity"/>
    <property type="evidence" value="ECO:0007669"/>
    <property type="project" value="UniProtKB-UniRule"/>
</dbReference>
<dbReference type="EMBL" id="CM002870">
    <property type="protein sequence ID" value="KFK41068.1"/>
    <property type="molecule type" value="Genomic_DNA"/>
</dbReference>
<keyword evidence="6" id="KW-0175">Coiled coil</keyword>
<dbReference type="Pfam" id="PF13847">
    <property type="entry name" value="Methyltransf_31"/>
    <property type="match status" value="1"/>
</dbReference>
<evidence type="ECO:0000313" key="10">
    <source>
        <dbReference type="Proteomes" id="UP000029120"/>
    </source>
</evidence>
<keyword evidence="3 5" id="KW-0808">Transferase</keyword>
<dbReference type="HAMAP" id="MF_03188">
    <property type="entry name" value="Methyltr_EFM4"/>
    <property type="match status" value="1"/>
</dbReference>
<dbReference type="AlphaFoldDB" id="A0A087HG16"/>
<keyword evidence="4 5" id="KW-0949">S-adenosyl-L-methionine</keyword>
<dbReference type="GO" id="GO:0032259">
    <property type="term" value="P:methylation"/>
    <property type="evidence" value="ECO:0007669"/>
    <property type="project" value="UniProtKB-KW"/>
</dbReference>
<dbReference type="InterPro" id="IPR026635">
    <property type="entry name" value="Efm4/METTL10"/>
</dbReference>
<feature type="region of interest" description="Disordered" evidence="7">
    <location>
        <begin position="1"/>
        <end position="188"/>
    </location>
</feature>
<feature type="region of interest" description="Disordered" evidence="7">
    <location>
        <begin position="403"/>
        <end position="422"/>
    </location>
</feature>
<evidence type="ECO:0000313" key="9">
    <source>
        <dbReference type="EMBL" id="KFK41068.1"/>
    </source>
</evidence>
<dbReference type="InterPro" id="IPR029063">
    <property type="entry name" value="SAM-dependent_MTases_sf"/>
</dbReference>
<protein>
    <recommendedName>
        <fullName evidence="5">Protein-lysine N-methyltransferase AALP_Aa2g081600</fullName>
        <ecNumber evidence="5">2.1.1.-</ecNumber>
    </recommendedName>
</protein>